<accession>A0A835ZJY3</accession>
<proteinExistence type="predicted"/>
<evidence type="ECO:0000313" key="4">
    <source>
        <dbReference type="Proteomes" id="UP000664859"/>
    </source>
</evidence>
<name>A0A835ZJY3_9STRA</name>
<dbReference type="EMBL" id="JAFCMP010000005">
    <property type="protein sequence ID" value="KAG5192500.1"/>
    <property type="molecule type" value="Genomic_DNA"/>
</dbReference>
<comment type="caution">
    <text evidence="3">The sequence shown here is derived from an EMBL/GenBank/DDBJ whole genome shotgun (WGS) entry which is preliminary data.</text>
</comment>
<keyword evidence="2" id="KW-0732">Signal</keyword>
<organism evidence="3 4">
    <name type="scientific">Tribonema minus</name>
    <dbReference type="NCBI Taxonomy" id="303371"/>
    <lineage>
        <taxon>Eukaryota</taxon>
        <taxon>Sar</taxon>
        <taxon>Stramenopiles</taxon>
        <taxon>Ochrophyta</taxon>
        <taxon>PX clade</taxon>
        <taxon>Xanthophyceae</taxon>
        <taxon>Tribonematales</taxon>
        <taxon>Tribonemataceae</taxon>
        <taxon>Tribonema</taxon>
    </lineage>
</organism>
<feature type="region of interest" description="Disordered" evidence="1">
    <location>
        <begin position="228"/>
        <end position="261"/>
    </location>
</feature>
<dbReference type="Proteomes" id="UP000664859">
    <property type="component" value="Unassembled WGS sequence"/>
</dbReference>
<keyword evidence="4" id="KW-1185">Reference proteome</keyword>
<evidence type="ECO:0000256" key="2">
    <source>
        <dbReference type="SAM" id="SignalP"/>
    </source>
</evidence>
<feature type="signal peptide" evidence="2">
    <location>
        <begin position="1"/>
        <end position="16"/>
    </location>
</feature>
<feature type="chain" id="PRO_5032622994" evidence="2">
    <location>
        <begin position="17"/>
        <end position="517"/>
    </location>
</feature>
<protein>
    <submittedName>
        <fullName evidence="3">Uncharacterized protein</fullName>
    </submittedName>
</protein>
<gene>
    <name evidence="3" type="ORF">JKP88DRAFT_293266</name>
</gene>
<sequence>MPGNSVVCSTLRLLAALQQHLVQQMGHRDPRVGPLSGLDDICSAEDSDHDWPLDRLGVALDDFGTADAATGSQMIRRSSGRLGVCPSESLTTALQQPVFPGSTARGARNPLATNAMLWFLQGQEAYSHCNSAALHPGPLNQIQNLPCWASSTVGPTDLLTGPGPGQAQGGLTHKAAGSDNRLLRHQSNSLANDLTARLSAVTGNGDDNVQRFEWDGCRRTTVAERHSVLLSDPPPGLGLRHSCSPPSQDRHDHQMPISQPPPPAHHNDFKLNTMPGSVTHWQAATVPVTETQSAAQSPLKSVSTATSGMRHLRGVPRTSLPPLQGQLGPGELHEVHQDHLIHLSESDCSGQQCERVRCRYYRPEPLLNEPAQCRGLEAQHDSKLPMALSRSLSLHSCNLDYCLSSTSDALNTEGDNSFYPYDTFDDGDFSTDKFVSSAQLPVQPGRPPGGRRGSLSSDGTNAGSTGGGQRDGRGGAAFWPPSALNLASLGHTGIGTQQQGLPTPTCAWTAPIMGQHR</sequence>
<evidence type="ECO:0000313" key="3">
    <source>
        <dbReference type="EMBL" id="KAG5192500.1"/>
    </source>
</evidence>
<dbReference type="AlphaFoldDB" id="A0A835ZJY3"/>
<feature type="region of interest" description="Disordered" evidence="1">
    <location>
        <begin position="437"/>
        <end position="479"/>
    </location>
</feature>
<evidence type="ECO:0000256" key="1">
    <source>
        <dbReference type="SAM" id="MobiDB-lite"/>
    </source>
</evidence>
<reference evidence="3" key="1">
    <citation type="submission" date="2021-02" db="EMBL/GenBank/DDBJ databases">
        <title>First Annotated Genome of the Yellow-green Alga Tribonema minus.</title>
        <authorList>
            <person name="Mahan K.M."/>
        </authorList>
    </citation>
    <scope>NUCLEOTIDE SEQUENCE</scope>
    <source>
        <strain evidence="3">UTEX B ZZ1240</strain>
    </source>
</reference>